<name>A0A060H2B5_XYLFS</name>
<evidence type="ECO:0000313" key="2">
    <source>
        <dbReference type="EMBL" id="AIC09420.1"/>
    </source>
</evidence>
<feature type="signal peptide" evidence="1">
    <location>
        <begin position="1"/>
        <end position="24"/>
    </location>
</feature>
<dbReference type="PROSITE" id="PS51257">
    <property type="entry name" value="PROKAR_LIPOPROTEIN"/>
    <property type="match status" value="1"/>
</dbReference>
<protein>
    <submittedName>
        <fullName evidence="2">Uncharacterized protein</fullName>
    </submittedName>
</protein>
<proteinExistence type="predicted"/>
<feature type="chain" id="PRO_5001583321" evidence="1">
    <location>
        <begin position="25"/>
        <end position="164"/>
    </location>
</feature>
<gene>
    <name evidence="2" type="ORF">D934_02445</name>
</gene>
<dbReference type="AlphaFoldDB" id="A0A060H2B5"/>
<organism evidence="2 3">
    <name type="scientific">Xylella fastidiosa subsp. sandyi Ann-1</name>
    <dbReference type="NCBI Taxonomy" id="155920"/>
    <lineage>
        <taxon>Bacteria</taxon>
        <taxon>Pseudomonadati</taxon>
        <taxon>Pseudomonadota</taxon>
        <taxon>Gammaproteobacteria</taxon>
        <taxon>Lysobacterales</taxon>
        <taxon>Lysobacteraceae</taxon>
        <taxon>Xylella</taxon>
    </lineage>
</organism>
<reference evidence="2 3" key="1">
    <citation type="submission" date="2013-08" db="EMBL/GenBank/DDBJ databases">
        <authorList>
            <person name="Stouthamer R."/>
            <person name="Nunney L."/>
        </authorList>
    </citation>
    <scope>NUCLEOTIDE SEQUENCE [LARGE SCALE GENOMIC DNA]</scope>
    <source>
        <strain evidence="3">ann-1</strain>
    </source>
</reference>
<dbReference type="GeneID" id="93903977"/>
<dbReference type="KEGG" id="xfs:D934_02445"/>
<dbReference type="RefSeq" id="WP_024748942.1">
    <property type="nucleotide sequence ID" value="NZ_CP006696.1"/>
</dbReference>
<dbReference type="Proteomes" id="UP000027215">
    <property type="component" value="Chromosome"/>
</dbReference>
<dbReference type="PATRIC" id="fig|155920.8.peg.590"/>
<keyword evidence="1" id="KW-0732">Signal</keyword>
<evidence type="ECO:0000256" key="1">
    <source>
        <dbReference type="SAM" id="SignalP"/>
    </source>
</evidence>
<dbReference type="HOGENOM" id="CLU_135486_0_0_6"/>
<dbReference type="EMBL" id="CP006696">
    <property type="protein sequence ID" value="AIC09420.1"/>
    <property type="molecule type" value="Genomic_DNA"/>
</dbReference>
<evidence type="ECO:0000313" key="3">
    <source>
        <dbReference type="Proteomes" id="UP000027215"/>
    </source>
</evidence>
<accession>A0A060H2B5</accession>
<sequence>MNNMLRVVVVASFVFVLAACGQKAAQTVADVASSVPTVPAKDDDAAWKTYLGQVVSNHLGNSTGSPFLYYLPPASDPDFKGKYDRQLENVTSALGRGVQPGTLVVFGSSASAKMADLIVAAFNKVQAGSMKGVHVLFIGMSADNARVQKVVQSSGAEYVFVEAK</sequence>